<evidence type="ECO:0000256" key="10">
    <source>
        <dbReference type="SAM" id="MobiDB-lite"/>
    </source>
</evidence>
<feature type="domain" description="PDEase" evidence="12">
    <location>
        <begin position="361"/>
        <end position="690"/>
    </location>
</feature>
<dbReference type="GO" id="GO:0046872">
    <property type="term" value="F:metal ion binding"/>
    <property type="evidence" value="ECO:0007669"/>
    <property type="project" value="UniProtKB-KW"/>
</dbReference>
<evidence type="ECO:0000313" key="14">
    <source>
        <dbReference type="Proteomes" id="UP001152562"/>
    </source>
</evidence>
<dbReference type="EMBL" id="CALOZG010000004">
    <property type="protein sequence ID" value="CAH4019456.1"/>
    <property type="molecule type" value="Genomic_DNA"/>
</dbReference>
<dbReference type="CDD" id="cd00077">
    <property type="entry name" value="HDc"/>
    <property type="match status" value="1"/>
</dbReference>
<dbReference type="Pfam" id="PF00233">
    <property type="entry name" value="PDEase_I"/>
    <property type="match status" value="1"/>
</dbReference>
<dbReference type="GO" id="GO:0007619">
    <property type="term" value="P:courtship behavior"/>
    <property type="evidence" value="ECO:0007669"/>
    <property type="project" value="UniProtKB-ARBA"/>
</dbReference>
<feature type="binding site" evidence="8">
    <location>
        <position position="595"/>
    </location>
    <ligand>
        <name>Zn(2+)</name>
        <dbReference type="ChEBI" id="CHEBI:29105"/>
        <label>1</label>
    </ligand>
</feature>
<keyword evidence="11" id="KW-0732">Signal</keyword>
<feature type="signal peptide" evidence="11">
    <location>
        <begin position="1"/>
        <end position="16"/>
    </location>
</feature>
<evidence type="ECO:0000256" key="11">
    <source>
        <dbReference type="SAM" id="SignalP"/>
    </source>
</evidence>
<dbReference type="GO" id="GO:0007614">
    <property type="term" value="P:short-term memory"/>
    <property type="evidence" value="ECO:0007669"/>
    <property type="project" value="UniProtKB-ARBA"/>
</dbReference>
<feature type="binding site" evidence="8">
    <location>
        <position position="478"/>
    </location>
    <ligand>
        <name>Zn(2+)</name>
        <dbReference type="ChEBI" id="CHEBI:29105"/>
        <label>2</label>
    </ligand>
</feature>
<feature type="binding site" evidence="8">
    <location>
        <position position="477"/>
    </location>
    <ligand>
        <name>Zn(2+)</name>
        <dbReference type="ChEBI" id="CHEBI:29105"/>
        <label>1</label>
    </ligand>
</feature>
<feature type="binding site" evidence="8">
    <location>
        <position position="441"/>
    </location>
    <ligand>
        <name>Zn(2+)</name>
        <dbReference type="ChEBI" id="CHEBI:29105"/>
        <label>1</label>
    </ligand>
</feature>
<dbReference type="InterPro" id="IPR040844">
    <property type="entry name" value="PDE4_UCR"/>
</dbReference>
<dbReference type="GO" id="GO:0007615">
    <property type="term" value="P:anesthesia-resistant memory"/>
    <property type="evidence" value="ECO:0007669"/>
    <property type="project" value="UniProtKB-ARBA"/>
</dbReference>
<evidence type="ECO:0000256" key="5">
    <source>
        <dbReference type="ARBA" id="ARBA00053071"/>
    </source>
</evidence>
<feature type="binding site" evidence="7">
    <location>
        <position position="478"/>
    </location>
    <ligand>
        <name>AMP</name>
        <dbReference type="ChEBI" id="CHEBI:456215"/>
    </ligand>
</feature>
<dbReference type="InterPro" id="IPR023088">
    <property type="entry name" value="PDEase"/>
</dbReference>
<evidence type="ECO:0000259" key="12">
    <source>
        <dbReference type="PROSITE" id="PS51845"/>
    </source>
</evidence>
<evidence type="ECO:0000256" key="1">
    <source>
        <dbReference type="ARBA" id="ARBA00011245"/>
    </source>
</evidence>
<dbReference type="PRINTS" id="PR00387">
    <property type="entry name" value="PDIESTERASE1"/>
</dbReference>
<evidence type="ECO:0000256" key="4">
    <source>
        <dbReference type="ARBA" id="ARBA00023149"/>
    </source>
</evidence>
<feature type="region of interest" description="Disordered" evidence="10">
    <location>
        <begin position="211"/>
        <end position="230"/>
    </location>
</feature>
<dbReference type="InterPro" id="IPR023174">
    <property type="entry name" value="PDEase_CS"/>
</dbReference>
<dbReference type="GO" id="GO:0007268">
    <property type="term" value="P:chemical synaptic transmission"/>
    <property type="evidence" value="ECO:0007669"/>
    <property type="project" value="UniProtKB-ARBA"/>
</dbReference>
<dbReference type="PROSITE" id="PS00126">
    <property type="entry name" value="PDEASE_I_1"/>
    <property type="match status" value="1"/>
</dbReference>
<feature type="binding site" evidence="7">
    <location>
        <position position="595"/>
    </location>
    <ligand>
        <name>AMP</name>
        <dbReference type="ChEBI" id="CHEBI:456215"/>
    </ligand>
</feature>
<feature type="compositionally biased region" description="Basic and acidic residues" evidence="10">
    <location>
        <begin position="63"/>
        <end position="73"/>
    </location>
</feature>
<accession>A0A9P0X921</accession>
<comment type="caution">
    <text evidence="13">The sequence shown here is derived from an EMBL/GenBank/DDBJ whole genome shotgun (WGS) entry which is preliminary data.</text>
</comment>
<evidence type="ECO:0000256" key="6">
    <source>
        <dbReference type="PIRSR" id="PIRSR623088-1"/>
    </source>
</evidence>
<reference evidence="13" key="1">
    <citation type="submission" date="2022-05" db="EMBL/GenBank/DDBJ databases">
        <authorList>
            <person name="Okamura Y."/>
        </authorList>
    </citation>
    <scope>NUCLEOTIDE SEQUENCE</scope>
</reference>
<dbReference type="GO" id="GO:0001661">
    <property type="term" value="P:conditioned taste aversion"/>
    <property type="evidence" value="ECO:0007669"/>
    <property type="project" value="UniProtKB-ARBA"/>
</dbReference>
<comment type="cofactor">
    <cofactor evidence="9">
        <name>a divalent metal cation</name>
        <dbReference type="ChEBI" id="CHEBI:60240"/>
    </cofactor>
    <text evidence="9">Binds 2 divalent metal cations per subunit. Site 1 may preferentially bind zinc ions, while site 2 has a preference for magnesium and/or manganese ions.</text>
</comment>
<feature type="active site" description="Proton donor" evidence="6">
    <location>
        <position position="437"/>
    </location>
</feature>
<feature type="region of interest" description="Disordered" evidence="10">
    <location>
        <begin position="42"/>
        <end position="123"/>
    </location>
</feature>
<evidence type="ECO:0000256" key="9">
    <source>
        <dbReference type="RuleBase" id="RU363067"/>
    </source>
</evidence>
<dbReference type="InterPro" id="IPR036971">
    <property type="entry name" value="PDEase_catalytic_dom_sf"/>
</dbReference>
<feature type="binding site" evidence="7">
    <location>
        <position position="646"/>
    </location>
    <ligand>
        <name>AMP</name>
        <dbReference type="ChEBI" id="CHEBI:456215"/>
    </ligand>
</feature>
<dbReference type="GO" id="GO:0046958">
    <property type="term" value="P:nonassociative learning"/>
    <property type="evidence" value="ECO:0007669"/>
    <property type="project" value="UniProtKB-ARBA"/>
</dbReference>
<evidence type="ECO:0000256" key="2">
    <source>
        <dbReference type="ARBA" id="ARBA00022723"/>
    </source>
</evidence>
<dbReference type="Pfam" id="PF18100">
    <property type="entry name" value="PDE4_UCR"/>
    <property type="match status" value="1"/>
</dbReference>
<feature type="binding site" evidence="8">
    <location>
        <position position="478"/>
    </location>
    <ligand>
        <name>Zn(2+)</name>
        <dbReference type="ChEBI" id="CHEBI:29105"/>
        <label>1</label>
    </ligand>
</feature>
<feature type="binding site" evidence="7">
    <location>
        <begin position="437"/>
        <end position="441"/>
    </location>
    <ligand>
        <name>AMP</name>
        <dbReference type="ChEBI" id="CHEBI:456215"/>
    </ligand>
</feature>
<comment type="subunit">
    <text evidence="1">Monomer.</text>
</comment>
<dbReference type="GO" id="GO:0007165">
    <property type="term" value="P:signal transduction"/>
    <property type="evidence" value="ECO:0007669"/>
    <property type="project" value="InterPro"/>
</dbReference>
<dbReference type="InterPro" id="IPR003607">
    <property type="entry name" value="HD/PDEase_dom"/>
</dbReference>
<dbReference type="Proteomes" id="UP001152562">
    <property type="component" value="Unassembled WGS sequence"/>
</dbReference>
<keyword evidence="2 8" id="KW-0479">Metal-binding</keyword>
<keyword evidence="14" id="KW-1185">Reference proteome</keyword>
<feature type="region of interest" description="Disordered" evidence="10">
    <location>
        <begin position="311"/>
        <end position="335"/>
    </location>
</feature>
<dbReference type="GO" id="GO:0045202">
    <property type="term" value="C:synapse"/>
    <property type="evidence" value="ECO:0007669"/>
    <property type="project" value="GOC"/>
</dbReference>
<dbReference type="PROSITE" id="PS51845">
    <property type="entry name" value="PDEASE_I_2"/>
    <property type="match status" value="1"/>
</dbReference>
<dbReference type="SUPFAM" id="SSF109604">
    <property type="entry name" value="HD-domain/PDEase-like"/>
    <property type="match status" value="1"/>
</dbReference>
<dbReference type="GO" id="GO:0040040">
    <property type="term" value="P:thermosensory behavior"/>
    <property type="evidence" value="ECO:0007669"/>
    <property type="project" value="UniProtKB-ARBA"/>
</dbReference>
<name>A0A9P0X921_PIEBR</name>
<dbReference type="SMART" id="SM00471">
    <property type="entry name" value="HDc"/>
    <property type="match status" value="1"/>
</dbReference>
<evidence type="ECO:0000256" key="7">
    <source>
        <dbReference type="PIRSR" id="PIRSR623088-2"/>
    </source>
</evidence>
<evidence type="ECO:0000256" key="3">
    <source>
        <dbReference type="ARBA" id="ARBA00022801"/>
    </source>
</evidence>
<organism evidence="13 14">
    <name type="scientific">Pieris brassicae</name>
    <name type="common">White butterfly</name>
    <name type="synonym">Large white butterfly</name>
    <dbReference type="NCBI Taxonomy" id="7116"/>
    <lineage>
        <taxon>Eukaryota</taxon>
        <taxon>Metazoa</taxon>
        <taxon>Ecdysozoa</taxon>
        <taxon>Arthropoda</taxon>
        <taxon>Hexapoda</taxon>
        <taxon>Insecta</taxon>
        <taxon>Pterygota</taxon>
        <taxon>Neoptera</taxon>
        <taxon>Endopterygota</taxon>
        <taxon>Lepidoptera</taxon>
        <taxon>Glossata</taxon>
        <taxon>Ditrysia</taxon>
        <taxon>Papilionoidea</taxon>
        <taxon>Pieridae</taxon>
        <taxon>Pierinae</taxon>
        <taxon>Pieris</taxon>
    </lineage>
</organism>
<dbReference type="GO" id="GO:0004114">
    <property type="term" value="F:3',5'-cyclic-nucleotide phosphodiesterase activity"/>
    <property type="evidence" value="ECO:0007669"/>
    <property type="project" value="InterPro"/>
</dbReference>
<protein>
    <recommendedName>
        <fullName evidence="9">Phosphodiesterase</fullName>
        <ecNumber evidence="9">3.1.4.-</ecNumber>
    </recommendedName>
</protein>
<sequence length="733" mass="81534">MITFVFAVWSAARALGWPCEPLVTSPETEDVPVLPRLRSARASSDLSTLSTTTTSSSQTSSGDHSKRWSEAPRRWSARGATRRPLRRQPVSARRRTTGSFDVENGGAGGGAGGARSPLEGGSPSAALVLQSLPQRRESFLYRSDSDFEMSPKSMSRNSSIASERFKDVEAAQLDRAHGEDLIVTPFAQVLASLRSVRNNFLCLTNVPASKSRRSSGAATAPTPQQKNFNSGDEAYMKLALETVEELDWCLDQLETIQTHRSVSDMASLKFKRMLNKELSHFSESSKSGNQISEYICSTFLDKQQELDLPSLQVDESTERIKKKEKPRHGGPATTMSQITGVKRTLTHTNSFTGERVPRYGVETPHEEELGKCLAEIDRWGVDIFRIGDLSGGRPLTAVAYAAFSTRELLTTLQIPNRTFLAFAVTLEEHYIRDNPFHNSLHAADVTQSTNVLLNTPALDAVFTPIEICAALFAACVHDVDHPGLTNQFLVNSSSELALMYNDESVLENHHLAVAFKLLQNDGCDIFVNLHKKQRQTLRKMVIDMVLSTDMSKHMSLLADLKTMVETKKVAGSGVLLLDNYTDRIQVLENLVHCADLSNPTKPLPLYKRWVALLMEEFFQQGDREREHGMDISPMCDRHNATIEKSQVGFIDYIVHPLWETWADLVHPDAQDILDTLEENRDYYQSMIPPSPPPAPIQAHSNVDDDRPDQIRFQVTLEEGEGSEECEGEGDGGM</sequence>
<dbReference type="GO" id="GO:0048675">
    <property type="term" value="P:axon extension"/>
    <property type="evidence" value="ECO:0007669"/>
    <property type="project" value="UniProtKB-ARBA"/>
</dbReference>
<dbReference type="FunFam" id="1.10.1300.10:FF:000001">
    <property type="entry name" value="Phosphodiesterase"/>
    <property type="match status" value="1"/>
</dbReference>
<proteinExistence type="inferred from homology"/>
<dbReference type="EC" id="3.1.4.-" evidence="9"/>
<dbReference type="GO" id="GO:0007623">
    <property type="term" value="P:circadian rhythm"/>
    <property type="evidence" value="ECO:0007669"/>
    <property type="project" value="UniProtKB-ARBA"/>
</dbReference>
<feature type="region of interest" description="Disordered" evidence="10">
    <location>
        <begin position="685"/>
        <end position="709"/>
    </location>
</feature>
<comment type="function">
    <text evidence="5">Hydrolyzes the second messenger cAMP, which is a key regulator of many important physiological processes. Vital for female fertility. Required for learning/memory.</text>
</comment>
<evidence type="ECO:0000256" key="8">
    <source>
        <dbReference type="PIRSR" id="PIRSR623088-3"/>
    </source>
</evidence>
<evidence type="ECO:0000313" key="13">
    <source>
        <dbReference type="EMBL" id="CAH4019456.1"/>
    </source>
</evidence>
<dbReference type="Gene3D" id="1.10.1300.10">
    <property type="entry name" value="3'5'-cyclic nucleotide phosphodiesterase, catalytic domain"/>
    <property type="match status" value="1"/>
</dbReference>
<keyword evidence="3 9" id="KW-0378">Hydrolase</keyword>
<dbReference type="AlphaFoldDB" id="A0A9P0X921"/>
<comment type="similarity">
    <text evidence="9">Belongs to the cyclic nucleotide phosphodiesterase family.</text>
</comment>
<dbReference type="InterPro" id="IPR002073">
    <property type="entry name" value="PDEase_catalytic_dom"/>
</dbReference>
<feature type="chain" id="PRO_5040384118" description="Phosphodiesterase" evidence="11">
    <location>
        <begin position="17"/>
        <end position="733"/>
    </location>
</feature>
<gene>
    <name evidence="13" type="ORF">PIBRA_LOCUS3712</name>
</gene>
<dbReference type="PANTHER" id="PTHR11347">
    <property type="entry name" value="CYCLIC NUCLEOTIDE PHOSPHODIESTERASE"/>
    <property type="match status" value="1"/>
</dbReference>
<dbReference type="GO" id="GO:0008355">
    <property type="term" value="P:olfactory learning"/>
    <property type="evidence" value="ECO:0007669"/>
    <property type="project" value="UniProtKB-ARBA"/>
</dbReference>
<feature type="compositionally biased region" description="Basic residues" evidence="10">
    <location>
        <begin position="80"/>
        <end position="96"/>
    </location>
</feature>
<keyword evidence="4" id="KW-0114">cAMP</keyword>
<feature type="compositionally biased region" description="Low complexity" evidence="10">
    <location>
        <begin position="42"/>
        <end position="61"/>
    </location>
</feature>